<proteinExistence type="predicted"/>
<feature type="transmembrane region" description="Helical" evidence="7">
    <location>
        <begin position="114"/>
        <end position="135"/>
    </location>
</feature>
<feature type="transmembrane region" description="Helical" evidence="7">
    <location>
        <begin position="28"/>
        <end position="50"/>
    </location>
</feature>
<dbReference type="InterPro" id="IPR020846">
    <property type="entry name" value="MFS_dom"/>
</dbReference>
<evidence type="ECO:0000256" key="5">
    <source>
        <dbReference type="ARBA" id="ARBA00022989"/>
    </source>
</evidence>
<organism evidence="9 10">
    <name type="scientific">Amycolatopsis carbonis</name>
    <dbReference type="NCBI Taxonomy" id="715471"/>
    <lineage>
        <taxon>Bacteria</taxon>
        <taxon>Bacillati</taxon>
        <taxon>Actinomycetota</taxon>
        <taxon>Actinomycetes</taxon>
        <taxon>Pseudonocardiales</taxon>
        <taxon>Pseudonocardiaceae</taxon>
        <taxon>Amycolatopsis</taxon>
    </lineage>
</organism>
<keyword evidence="5 7" id="KW-1133">Transmembrane helix</keyword>
<feature type="transmembrane region" description="Helical" evidence="7">
    <location>
        <begin position="300"/>
        <end position="323"/>
    </location>
</feature>
<sequence>MLHTVSPVTARTACTARPRLTHDWGFRVIALAFAASLAFSTVPTPLYAIYQRQDGFPTFVVTLVFVAYAVGVMASLYLAGHVSDWLGRRRVIVVATLAEALAAALFLSSPEVPVLLLARLISGACIGALTATATAHLSELRAVARPGEHAGRAGLIASVVNLGGLGLGPLIGGFFAKYATSPLTTPFAVFLVVLLAAAIAVALVPETVEPWDEPPAYRPQRLSLPADAKPAFFGAAIAVFASFAITGLFAALAPTLLAQGLHQSGHLLAGIAAASLLVAAALGQIVFARLTVARQLRLGFTLMAVGLVVLPVAALLPSLWLFFAGSLLAGTGMGLGFRASVTTVAMLAGPRSRGQVLAALFLAAYAGLVVPVLAVGLALVWVSSPMALVGFSVAELLLLAWSANRILRPATGPVRAAS</sequence>
<dbReference type="Pfam" id="PF07690">
    <property type="entry name" value="MFS_1"/>
    <property type="match status" value="1"/>
</dbReference>
<dbReference type="SUPFAM" id="SSF103473">
    <property type="entry name" value="MFS general substrate transporter"/>
    <property type="match status" value="1"/>
</dbReference>
<evidence type="ECO:0000313" key="9">
    <source>
        <dbReference type="EMBL" id="WIX77592.1"/>
    </source>
</evidence>
<keyword evidence="10" id="KW-1185">Reference proteome</keyword>
<dbReference type="InterPro" id="IPR050171">
    <property type="entry name" value="MFS_Transporters"/>
</dbReference>
<feature type="transmembrane region" description="Helical" evidence="7">
    <location>
        <begin position="387"/>
        <end position="407"/>
    </location>
</feature>
<feature type="transmembrane region" description="Helical" evidence="7">
    <location>
        <begin position="56"/>
        <end position="79"/>
    </location>
</feature>
<name>A0A9Y2MWA2_9PSEU</name>
<feature type="transmembrane region" description="Helical" evidence="7">
    <location>
        <begin position="231"/>
        <end position="253"/>
    </location>
</feature>
<dbReference type="EMBL" id="CP127294">
    <property type="protein sequence ID" value="WIX77592.1"/>
    <property type="molecule type" value="Genomic_DNA"/>
</dbReference>
<keyword evidence="2" id="KW-0813">Transport</keyword>
<accession>A0A9Y2MWA2</accession>
<feature type="transmembrane region" description="Helical" evidence="7">
    <location>
        <begin position="265"/>
        <end position="288"/>
    </location>
</feature>
<dbReference type="AlphaFoldDB" id="A0A9Y2MWA2"/>
<evidence type="ECO:0000259" key="8">
    <source>
        <dbReference type="PROSITE" id="PS50850"/>
    </source>
</evidence>
<keyword evidence="6 7" id="KW-0472">Membrane</keyword>
<dbReference type="Gene3D" id="1.20.1250.20">
    <property type="entry name" value="MFS general substrate transporter like domains"/>
    <property type="match status" value="1"/>
</dbReference>
<dbReference type="PROSITE" id="PS50850">
    <property type="entry name" value="MFS"/>
    <property type="match status" value="1"/>
</dbReference>
<feature type="transmembrane region" description="Helical" evidence="7">
    <location>
        <begin position="155"/>
        <end position="175"/>
    </location>
</feature>
<reference evidence="9 10" key="1">
    <citation type="submission" date="2023-06" db="EMBL/GenBank/DDBJ databases">
        <authorList>
            <person name="Oyuntsetseg B."/>
            <person name="Kim S.B."/>
        </authorList>
    </citation>
    <scope>NUCLEOTIDE SEQUENCE [LARGE SCALE GENOMIC DNA]</scope>
    <source>
        <strain evidence="9 10">2-15</strain>
    </source>
</reference>
<dbReference type="InterPro" id="IPR036259">
    <property type="entry name" value="MFS_trans_sf"/>
</dbReference>
<dbReference type="GO" id="GO:0022857">
    <property type="term" value="F:transmembrane transporter activity"/>
    <property type="evidence" value="ECO:0007669"/>
    <property type="project" value="InterPro"/>
</dbReference>
<evidence type="ECO:0000256" key="4">
    <source>
        <dbReference type="ARBA" id="ARBA00022692"/>
    </source>
</evidence>
<dbReference type="GO" id="GO:0005886">
    <property type="term" value="C:plasma membrane"/>
    <property type="evidence" value="ECO:0007669"/>
    <property type="project" value="UniProtKB-SubCell"/>
</dbReference>
<feature type="transmembrane region" description="Helical" evidence="7">
    <location>
        <begin position="187"/>
        <end position="204"/>
    </location>
</feature>
<comment type="subcellular location">
    <subcellularLocation>
        <location evidence="1">Cell membrane</location>
        <topology evidence="1">Multi-pass membrane protein</topology>
    </subcellularLocation>
</comment>
<protein>
    <submittedName>
        <fullName evidence="9">MFS transporter</fullName>
    </submittedName>
</protein>
<feature type="transmembrane region" description="Helical" evidence="7">
    <location>
        <begin position="356"/>
        <end position="381"/>
    </location>
</feature>
<evidence type="ECO:0000256" key="7">
    <source>
        <dbReference type="SAM" id="Phobius"/>
    </source>
</evidence>
<evidence type="ECO:0000256" key="1">
    <source>
        <dbReference type="ARBA" id="ARBA00004651"/>
    </source>
</evidence>
<dbReference type="PANTHER" id="PTHR23517">
    <property type="entry name" value="RESISTANCE PROTEIN MDTM, PUTATIVE-RELATED-RELATED"/>
    <property type="match status" value="1"/>
</dbReference>
<dbReference type="KEGG" id="acab:QRX50_40325"/>
<gene>
    <name evidence="9" type="ORF">QRX50_40325</name>
</gene>
<feature type="domain" description="Major facilitator superfamily (MFS) profile" evidence="8">
    <location>
        <begin position="24"/>
        <end position="418"/>
    </location>
</feature>
<evidence type="ECO:0000313" key="10">
    <source>
        <dbReference type="Proteomes" id="UP001236014"/>
    </source>
</evidence>
<keyword evidence="3" id="KW-1003">Cell membrane</keyword>
<dbReference type="Proteomes" id="UP001236014">
    <property type="component" value="Chromosome"/>
</dbReference>
<dbReference type="InterPro" id="IPR011701">
    <property type="entry name" value="MFS"/>
</dbReference>
<dbReference type="RefSeq" id="WP_285968332.1">
    <property type="nucleotide sequence ID" value="NZ_CP127294.1"/>
</dbReference>
<evidence type="ECO:0000256" key="3">
    <source>
        <dbReference type="ARBA" id="ARBA00022475"/>
    </source>
</evidence>
<feature type="transmembrane region" description="Helical" evidence="7">
    <location>
        <begin position="91"/>
        <end position="108"/>
    </location>
</feature>
<evidence type="ECO:0000256" key="6">
    <source>
        <dbReference type="ARBA" id="ARBA00023136"/>
    </source>
</evidence>
<keyword evidence="4 7" id="KW-0812">Transmembrane</keyword>
<evidence type="ECO:0000256" key="2">
    <source>
        <dbReference type="ARBA" id="ARBA00022448"/>
    </source>
</evidence>
<feature type="transmembrane region" description="Helical" evidence="7">
    <location>
        <begin position="329"/>
        <end position="349"/>
    </location>
</feature>
<dbReference type="PANTHER" id="PTHR23517:SF13">
    <property type="entry name" value="MAJOR FACILITATOR SUPERFAMILY MFS_1"/>
    <property type="match status" value="1"/>
</dbReference>